<protein>
    <submittedName>
        <fullName evidence="1">Uncharacterized protein</fullName>
    </submittedName>
</protein>
<evidence type="ECO:0000313" key="1">
    <source>
        <dbReference type="EMBL" id="KAH7965465.1"/>
    </source>
</evidence>
<evidence type="ECO:0000313" key="2">
    <source>
        <dbReference type="Proteomes" id="UP000821865"/>
    </source>
</evidence>
<dbReference type="EMBL" id="CM023471">
    <property type="protein sequence ID" value="KAH7965465.1"/>
    <property type="molecule type" value="Genomic_DNA"/>
</dbReference>
<reference evidence="1" key="1">
    <citation type="submission" date="2020-05" db="EMBL/GenBank/DDBJ databases">
        <title>Large-scale comparative analyses of tick genomes elucidate their genetic diversity and vector capacities.</title>
        <authorList>
            <person name="Jia N."/>
            <person name="Wang J."/>
            <person name="Shi W."/>
            <person name="Du L."/>
            <person name="Sun Y."/>
            <person name="Zhan W."/>
            <person name="Jiang J."/>
            <person name="Wang Q."/>
            <person name="Zhang B."/>
            <person name="Ji P."/>
            <person name="Sakyi L.B."/>
            <person name="Cui X."/>
            <person name="Yuan T."/>
            <person name="Jiang B."/>
            <person name="Yang W."/>
            <person name="Lam T.T.-Y."/>
            <person name="Chang Q."/>
            <person name="Ding S."/>
            <person name="Wang X."/>
            <person name="Zhu J."/>
            <person name="Ruan X."/>
            <person name="Zhao L."/>
            <person name="Wei J."/>
            <person name="Que T."/>
            <person name="Du C."/>
            <person name="Cheng J."/>
            <person name="Dai P."/>
            <person name="Han X."/>
            <person name="Huang E."/>
            <person name="Gao Y."/>
            <person name="Liu J."/>
            <person name="Shao H."/>
            <person name="Ye R."/>
            <person name="Li L."/>
            <person name="Wei W."/>
            <person name="Wang X."/>
            <person name="Wang C."/>
            <person name="Yang T."/>
            <person name="Huo Q."/>
            <person name="Li W."/>
            <person name="Guo W."/>
            <person name="Chen H."/>
            <person name="Zhou L."/>
            <person name="Ni X."/>
            <person name="Tian J."/>
            <person name="Zhou Y."/>
            <person name="Sheng Y."/>
            <person name="Liu T."/>
            <person name="Pan Y."/>
            <person name="Xia L."/>
            <person name="Li J."/>
            <person name="Zhao F."/>
            <person name="Cao W."/>
        </authorList>
    </citation>
    <scope>NUCLEOTIDE SEQUENCE</scope>
    <source>
        <strain evidence="1">Dsil-2018</strain>
    </source>
</reference>
<proteinExistence type="predicted"/>
<organism evidence="1 2">
    <name type="scientific">Dermacentor silvarum</name>
    <name type="common">Tick</name>
    <dbReference type="NCBI Taxonomy" id="543639"/>
    <lineage>
        <taxon>Eukaryota</taxon>
        <taxon>Metazoa</taxon>
        <taxon>Ecdysozoa</taxon>
        <taxon>Arthropoda</taxon>
        <taxon>Chelicerata</taxon>
        <taxon>Arachnida</taxon>
        <taxon>Acari</taxon>
        <taxon>Parasitiformes</taxon>
        <taxon>Ixodida</taxon>
        <taxon>Ixodoidea</taxon>
        <taxon>Ixodidae</taxon>
        <taxon>Rhipicephalinae</taxon>
        <taxon>Dermacentor</taxon>
    </lineage>
</organism>
<comment type="caution">
    <text evidence="1">The sequence shown here is derived from an EMBL/GenBank/DDBJ whole genome shotgun (WGS) entry which is preliminary data.</text>
</comment>
<accession>A0ACB8DBP4</accession>
<name>A0ACB8DBP4_DERSI</name>
<keyword evidence="2" id="KW-1185">Reference proteome</keyword>
<dbReference type="Proteomes" id="UP000821865">
    <property type="component" value="Chromosome 2"/>
</dbReference>
<gene>
    <name evidence="1" type="ORF">HPB49_008234</name>
</gene>
<sequence length="130" mass="14706">MSGDFHRDHLILTVRVIRSFEHRNIWHVIMRDVPSATTAGDFKESVLSTMSKSSSIPSTVTTYPYDTLKIEHLPHKAKSNDPVINTADDDKLILLDHKPLSAGGVVHETVLSLFKMDDYLQYKSSKLVQE</sequence>